<dbReference type="InterPro" id="IPR025528">
    <property type="entry name" value="BrnA_antitoxin"/>
</dbReference>
<evidence type="ECO:0000313" key="1">
    <source>
        <dbReference type="EMBL" id="AWD72278.1"/>
    </source>
</evidence>
<reference evidence="1" key="1">
    <citation type="submission" date="2018-01" db="EMBL/GenBank/DDBJ databases">
        <title>Plasmids of psychrophilic Polaromonas spp. isolated from Arctic and Antarctic glaciers.</title>
        <authorList>
            <person name="Dziewit L."/>
            <person name="Ciok A."/>
        </authorList>
    </citation>
    <scope>NUCLEOTIDE SEQUENCE</scope>
    <source>
        <plasmid evidence="1">pH8NP2</plasmid>
    </source>
</reference>
<gene>
    <name evidence="1" type="ORF">pH8NP2_p003</name>
</gene>
<dbReference type="Pfam" id="PF14384">
    <property type="entry name" value="BrnA_antitoxin"/>
    <property type="match status" value="1"/>
</dbReference>
<keyword evidence="1" id="KW-0614">Plasmid</keyword>
<dbReference type="AlphaFoldDB" id="A0A2S1FIE3"/>
<protein>
    <submittedName>
        <fullName evidence="1">Antitoxin of addiction module, BrnA family</fullName>
    </submittedName>
</protein>
<proteinExistence type="predicted"/>
<organism evidence="1">
    <name type="scientific">Polaromonas sp. H8N</name>
    <dbReference type="NCBI Taxonomy" id="1840297"/>
    <lineage>
        <taxon>Bacteria</taxon>
        <taxon>Pseudomonadati</taxon>
        <taxon>Pseudomonadota</taxon>
        <taxon>Betaproteobacteria</taxon>
        <taxon>Burkholderiales</taxon>
        <taxon>Comamonadaceae</taxon>
        <taxon>Polaromonas</taxon>
    </lineage>
</organism>
<geneLocation type="plasmid" evidence="1">
    <name>pH8NP2</name>
</geneLocation>
<dbReference type="EMBL" id="MG869622">
    <property type="protein sequence ID" value="AWD72278.1"/>
    <property type="molecule type" value="Genomic_DNA"/>
</dbReference>
<dbReference type="RefSeq" id="WP_181375921.1">
    <property type="nucleotide sequence ID" value="NZ_MG869622.1"/>
</dbReference>
<name>A0A2S1FIE3_9BURK</name>
<accession>A0A2S1FIE3</accession>
<sequence>MKTIRHEQGKLPPLTEAQQAELQALAKRAEDDIDTGDIEPLSEVQWANAVRGRFYKPIKMPTTVRVDADVLAWLKSQGKGYQTRINGILREAMLHSIHKP</sequence>